<evidence type="ECO:0000313" key="1">
    <source>
        <dbReference type="EMBL" id="KQE03639.1"/>
    </source>
</evidence>
<protein>
    <submittedName>
        <fullName evidence="1">Uncharacterized protein</fullName>
    </submittedName>
</protein>
<proteinExistence type="predicted"/>
<comment type="caution">
    <text evidence="1">The sequence shown here is derived from an EMBL/GenBank/DDBJ whole genome shotgun (WGS) entry which is preliminary data.</text>
</comment>
<name>A0AAN6AJ81_ACIBA</name>
<sequence length="135" mass="15514">MNICIDQSLFSDFNDSHIIYSAMTPREEFRLNGCLCLATQQKLIERVEDLEDEVIDKDAIEGYLGEIKGNLIDSSDLKRLSEELFALQGHLRGENRKRMAEVMEAFTHLRHAVEGQSEYACEQIKHVVEELKLAK</sequence>
<organism evidence="1 2">
    <name type="scientific">Acinetobacter baumannii</name>
    <dbReference type="NCBI Taxonomy" id="470"/>
    <lineage>
        <taxon>Bacteria</taxon>
        <taxon>Pseudomonadati</taxon>
        <taxon>Pseudomonadota</taxon>
        <taxon>Gammaproteobacteria</taxon>
        <taxon>Moraxellales</taxon>
        <taxon>Moraxellaceae</taxon>
        <taxon>Acinetobacter</taxon>
        <taxon>Acinetobacter calcoaceticus/baumannii complex</taxon>
    </lineage>
</organism>
<dbReference type="Proteomes" id="UP000051449">
    <property type="component" value="Unassembled WGS sequence"/>
</dbReference>
<evidence type="ECO:0000313" key="2">
    <source>
        <dbReference type="Proteomes" id="UP000051449"/>
    </source>
</evidence>
<dbReference type="EMBL" id="LLGC01000179">
    <property type="protein sequence ID" value="KQE03639.1"/>
    <property type="molecule type" value="Genomic_DNA"/>
</dbReference>
<accession>A0AAN6AJ81</accession>
<dbReference type="RefSeq" id="WP_001017655.1">
    <property type="nucleotide sequence ID" value="NZ_CACSGJ010000056.1"/>
</dbReference>
<dbReference type="AlphaFoldDB" id="A0AAN6AJ81"/>
<gene>
    <name evidence="1" type="ORF">APD33_13570</name>
</gene>
<reference evidence="1 2" key="1">
    <citation type="submission" date="2015-10" db="EMBL/GenBank/DDBJ databases">
        <title>The utility of whole genome sequencing in characterizing Acinetobacter epidemiology and analyzing hospital outbreaks.</title>
        <authorList>
            <person name="Ozer E.A."/>
            <person name="Fitzpatrick M.A."/>
            <person name="Hauser A.R."/>
        </authorList>
    </citation>
    <scope>NUCLEOTIDE SEQUENCE [LARGE SCALE GENOMIC DNA]</scope>
    <source>
        <strain evidence="1 2">ABBL072</strain>
    </source>
</reference>